<dbReference type="SUPFAM" id="SSF56801">
    <property type="entry name" value="Acetyl-CoA synthetase-like"/>
    <property type="match status" value="1"/>
</dbReference>
<keyword evidence="2" id="KW-1185">Reference proteome</keyword>
<dbReference type="InterPro" id="IPR045851">
    <property type="entry name" value="AMP-bd_C_sf"/>
</dbReference>
<gene>
    <name evidence="1" type="ORF">MFMK1_002544</name>
</gene>
<evidence type="ECO:0000313" key="1">
    <source>
        <dbReference type="EMBL" id="WRO22706.1"/>
    </source>
</evidence>
<dbReference type="Gene3D" id="3.30.300.30">
    <property type="match status" value="1"/>
</dbReference>
<reference evidence="1 2" key="1">
    <citation type="submission" date="2023-04" db="EMBL/GenBank/DDBJ databases">
        <authorList>
            <person name="Hsu D."/>
        </authorList>
    </citation>
    <scope>NUCLEOTIDE SEQUENCE [LARGE SCALE GENOMIC DNA]</scope>
    <source>
        <strain evidence="1 2">MK1</strain>
    </source>
</reference>
<protein>
    <recommendedName>
        <fullName evidence="3">AMP-binding enzyme C-terminal domain-containing protein</fullName>
    </recommendedName>
</protein>
<proteinExistence type="predicted"/>
<organism evidence="1 2">
    <name type="scientific">Metallumcola ferriviriculae</name>
    <dbReference type="NCBI Taxonomy" id="3039180"/>
    <lineage>
        <taxon>Bacteria</taxon>
        <taxon>Bacillati</taxon>
        <taxon>Bacillota</taxon>
        <taxon>Clostridia</taxon>
        <taxon>Neomoorellales</taxon>
        <taxon>Desulfitibacteraceae</taxon>
        <taxon>Metallumcola</taxon>
    </lineage>
</organism>
<dbReference type="AlphaFoldDB" id="A0AAU0UNM0"/>
<dbReference type="EMBL" id="CP121694">
    <property type="protein sequence ID" value="WRO22706.1"/>
    <property type="molecule type" value="Genomic_DNA"/>
</dbReference>
<name>A0AAU0UNM0_9FIRM</name>
<evidence type="ECO:0008006" key="3">
    <source>
        <dbReference type="Google" id="ProtNLM"/>
    </source>
</evidence>
<dbReference type="KEGG" id="dbc:MFMK1_002544"/>
<dbReference type="Proteomes" id="UP001329915">
    <property type="component" value="Chromosome"/>
</dbReference>
<accession>A0AAU0UNM0</accession>
<evidence type="ECO:0000313" key="2">
    <source>
        <dbReference type="Proteomes" id="UP001329915"/>
    </source>
</evidence>
<sequence>MSAEDIITWSKEKKAAYKYPRFVEFRDSLPATGTGKVLRRLLKEAQ</sequence>